<dbReference type="EMBL" id="CP040396">
    <property type="protein sequence ID" value="QCT04221.1"/>
    <property type="molecule type" value="Genomic_DNA"/>
</dbReference>
<feature type="domain" description="GH18" evidence="2">
    <location>
        <begin position="255"/>
        <end position="571"/>
    </location>
</feature>
<dbReference type="SMART" id="SM00636">
    <property type="entry name" value="Glyco_18"/>
    <property type="match status" value="1"/>
</dbReference>
<dbReference type="SUPFAM" id="SSF51445">
    <property type="entry name" value="(Trans)glycosidases"/>
    <property type="match status" value="1"/>
</dbReference>
<dbReference type="PROSITE" id="PS51910">
    <property type="entry name" value="GH18_2"/>
    <property type="match status" value="1"/>
</dbReference>
<dbReference type="PROSITE" id="PS51781">
    <property type="entry name" value="SH3B"/>
    <property type="match status" value="1"/>
</dbReference>
<dbReference type="InterPro" id="IPR017853">
    <property type="entry name" value="GH"/>
</dbReference>
<dbReference type="KEGG" id="palo:E6C60_3511"/>
<dbReference type="InterPro" id="IPR036028">
    <property type="entry name" value="SH3-like_dom_sf"/>
</dbReference>
<dbReference type="SUPFAM" id="SSF50044">
    <property type="entry name" value="SH3-domain"/>
    <property type="match status" value="1"/>
</dbReference>
<dbReference type="Pfam" id="PF08239">
    <property type="entry name" value="SH3_3"/>
    <property type="match status" value="1"/>
</dbReference>
<evidence type="ECO:0000313" key="3">
    <source>
        <dbReference type="EMBL" id="QCT04221.1"/>
    </source>
</evidence>
<dbReference type="PANTHER" id="PTHR46066:SF2">
    <property type="entry name" value="CHITINASE DOMAIN-CONTAINING PROTEIN 1"/>
    <property type="match status" value="1"/>
</dbReference>
<dbReference type="PANTHER" id="PTHR46066">
    <property type="entry name" value="CHITINASE DOMAIN-CONTAINING PROTEIN 1 FAMILY MEMBER"/>
    <property type="match status" value="1"/>
</dbReference>
<dbReference type="Proteomes" id="UP000300879">
    <property type="component" value="Chromosome"/>
</dbReference>
<sequence>MARRIRRRGGRKKAGVFTLMLLILMAAGVWWTLQKLPNSSYTEPDWRGLKQPILVQGELTGYSASGQGSSLMLPLALVQEYVDPYIYEDEGSETVVFTTASEVLSLSAGTLKGTRNGKEASFEQTVERVDGKLYVPAKLLKELYYTAYYEHSGTGAVLLSRAGDHLELGEAVPAGKQSFAALRQSPSIKSPILQDMPPGERLRIWGEEEQGWLKVQTDQGYTGYVPSDQVKPKGNKIYPQRIHEPSRADLEWRDRSVNLTWEAVYSRNPDPDKLGQLPGVNVVSPTWFEITSEAGDVTSKVSPDYVTWAHKLDKEVWGVLTNSFNPDITTAVLSTYDTRAALITEVIRLSRAHGLDGINIDFENVYTKDKQNLIAFMRELYPRAKELGLIVSIDVTPKSSSEMWSVFLDRRELAHAVDYMMVMSYDEHWAASPEAGSVSSLPWAERTVRRILEEDEVPASKLVLGIPLYTRIWTEEGVEGGGKVTSKAVGMEAVQSLLKEKALTPVYDELTGQNYVQYQEEQSLNKIWIEDEISLKARVELAHQYDLGGIASWSRMLGSSEAWEVLKSIHK</sequence>
<dbReference type="Gene3D" id="3.10.50.10">
    <property type="match status" value="1"/>
</dbReference>
<dbReference type="GO" id="GO:0005975">
    <property type="term" value="P:carbohydrate metabolic process"/>
    <property type="evidence" value="ECO:0007669"/>
    <property type="project" value="InterPro"/>
</dbReference>
<evidence type="ECO:0000259" key="1">
    <source>
        <dbReference type="PROSITE" id="PS51781"/>
    </source>
</evidence>
<evidence type="ECO:0000313" key="4">
    <source>
        <dbReference type="Proteomes" id="UP000300879"/>
    </source>
</evidence>
<dbReference type="Gene3D" id="2.30.30.40">
    <property type="entry name" value="SH3 Domains"/>
    <property type="match status" value="1"/>
</dbReference>
<dbReference type="InterPro" id="IPR001223">
    <property type="entry name" value="Glyco_hydro18_cat"/>
</dbReference>
<name>A0A4P8XR25_9BACL</name>
<dbReference type="AlphaFoldDB" id="A0A4P8XR25"/>
<dbReference type="InterPro" id="IPR036582">
    <property type="entry name" value="Mao_N_sf"/>
</dbReference>
<protein>
    <submittedName>
        <fullName evidence="3">Copper amine oxidase N-terminal domain protein</fullName>
    </submittedName>
</protein>
<accession>A0A4P8XR25</accession>
<reference evidence="3 4" key="1">
    <citation type="submission" date="2019-05" db="EMBL/GenBank/DDBJ databases">
        <authorList>
            <person name="Chen C."/>
        </authorList>
    </citation>
    <scope>NUCLEOTIDE SEQUENCE [LARGE SCALE GENOMIC DNA]</scope>
    <source>
        <strain evidence="3 4">HB172198</strain>
    </source>
</reference>
<gene>
    <name evidence="3" type="ORF">E6C60_3511</name>
</gene>
<dbReference type="InterPro" id="IPR003646">
    <property type="entry name" value="SH3-like_bac-type"/>
</dbReference>
<dbReference type="InterPro" id="IPR029070">
    <property type="entry name" value="Chitinase_insertion_sf"/>
</dbReference>
<evidence type="ECO:0000259" key="2">
    <source>
        <dbReference type="PROSITE" id="PS51910"/>
    </source>
</evidence>
<organism evidence="3 4">
    <name type="scientific">Paenibacillus algicola</name>
    <dbReference type="NCBI Taxonomy" id="2565926"/>
    <lineage>
        <taxon>Bacteria</taxon>
        <taxon>Bacillati</taxon>
        <taxon>Bacillota</taxon>
        <taxon>Bacilli</taxon>
        <taxon>Bacillales</taxon>
        <taxon>Paenibacillaceae</taxon>
        <taxon>Paenibacillus</taxon>
    </lineage>
</organism>
<dbReference type="Pfam" id="PF00704">
    <property type="entry name" value="Glyco_hydro_18"/>
    <property type="match status" value="1"/>
</dbReference>
<dbReference type="Gene3D" id="3.20.20.80">
    <property type="entry name" value="Glycosidases"/>
    <property type="match status" value="1"/>
</dbReference>
<keyword evidence="4" id="KW-1185">Reference proteome</keyword>
<dbReference type="SUPFAM" id="SSF55383">
    <property type="entry name" value="Copper amine oxidase, domain N"/>
    <property type="match status" value="1"/>
</dbReference>
<dbReference type="InterPro" id="IPR011583">
    <property type="entry name" value="Chitinase_II/V-like_cat"/>
</dbReference>
<feature type="domain" description="SH3b" evidence="1">
    <location>
        <begin position="168"/>
        <end position="234"/>
    </location>
</feature>
<proteinExistence type="predicted"/>
<dbReference type="GO" id="GO:0008061">
    <property type="term" value="F:chitin binding"/>
    <property type="evidence" value="ECO:0007669"/>
    <property type="project" value="InterPro"/>
</dbReference>